<reference evidence="2 3" key="1">
    <citation type="journal article" date="2017" name="ISME J.">
        <title>Potential for microbial H2 and metal transformations associated with novel bacteria and archaea in deep terrestrial subsurface sediments.</title>
        <authorList>
            <person name="Hernsdorf A.W."/>
            <person name="Amano Y."/>
            <person name="Miyakawa K."/>
            <person name="Ise K."/>
            <person name="Suzuki Y."/>
            <person name="Anantharaman K."/>
            <person name="Probst A."/>
            <person name="Burstein D."/>
            <person name="Thomas B.C."/>
            <person name="Banfield J.F."/>
        </authorList>
    </citation>
    <scope>NUCLEOTIDE SEQUENCE [LARGE SCALE GENOMIC DNA]</scope>
    <source>
        <strain evidence="2">HGW-Actinobacteria-3</strain>
    </source>
</reference>
<evidence type="ECO:0000313" key="3">
    <source>
        <dbReference type="Proteomes" id="UP000233654"/>
    </source>
</evidence>
<dbReference type="InterPro" id="IPR004843">
    <property type="entry name" value="Calcineurin-like_PHP"/>
</dbReference>
<dbReference type="EMBL" id="PHEX01000013">
    <property type="protein sequence ID" value="PKQ28532.1"/>
    <property type="molecule type" value="Genomic_DNA"/>
</dbReference>
<feature type="domain" description="Calcineurin-like phosphoesterase" evidence="1">
    <location>
        <begin position="2"/>
        <end position="226"/>
    </location>
</feature>
<dbReference type="AlphaFoldDB" id="A0A2N3G7D7"/>
<protein>
    <recommendedName>
        <fullName evidence="1">Calcineurin-like phosphoesterase domain-containing protein</fullName>
    </recommendedName>
</protein>
<name>A0A2N3G7D7_9ACTN</name>
<dbReference type="GO" id="GO:0016787">
    <property type="term" value="F:hydrolase activity"/>
    <property type="evidence" value="ECO:0007669"/>
    <property type="project" value="InterPro"/>
</dbReference>
<proteinExistence type="predicted"/>
<organism evidence="2 3">
    <name type="scientific">Candidatus Anoxymicrobium japonicum</name>
    <dbReference type="NCBI Taxonomy" id="2013648"/>
    <lineage>
        <taxon>Bacteria</taxon>
        <taxon>Bacillati</taxon>
        <taxon>Actinomycetota</taxon>
        <taxon>Candidatus Geothermincolia</taxon>
        <taxon>Candidatus Geothermincolales</taxon>
        <taxon>Candidatus Anoxymicrobiaceae</taxon>
        <taxon>Candidatus Anoxymicrobium</taxon>
    </lineage>
</organism>
<dbReference type="InterPro" id="IPR029052">
    <property type="entry name" value="Metallo-depent_PP-like"/>
</dbReference>
<accession>A0A2N3G7D7</accession>
<dbReference type="PANTHER" id="PTHR12905:SF0">
    <property type="entry name" value="CALCINEURIN-LIKE PHOSPHOESTERASE DOMAIN-CONTAINING PROTEIN"/>
    <property type="match status" value="1"/>
</dbReference>
<dbReference type="InterPro" id="IPR051693">
    <property type="entry name" value="UPF0046_metallophosphoest"/>
</dbReference>
<comment type="caution">
    <text evidence="2">The sequence shown here is derived from an EMBL/GenBank/DDBJ whole genome shotgun (WGS) entry which is preliminary data.</text>
</comment>
<dbReference type="SUPFAM" id="SSF56300">
    <property type="entry name" value="Metallo-dependent phosphatases"/>
    <property type="match status" value="1"/>
</dbReference>
<sequence length="257" mass="28395">MAVKILSDIHGEYDALVEQLKRDDIAVLLGDYLNLIDFRTQGGILAKVYSQEEVQKALDATAGDDRELARRRIRAVIGGSAEKNKQIRDLAEESYEEFFSCLPCKCFMLYGNTDGPDVMDQFAGGKNELVESGVVMIEGERFGMVSGAPRGPWSVGLPGEMKTERYDAHVTSLGPVDVLCTHYPPAVGRLTWDTVANRDEAGSEALLEYIKEHNPSRHYFGHVHNPKVSTLMFGGTRMINAGLFKEHKTALIHPAPA</sequence>
<evidence type="ECO:0000259" key="1">
    <source>
        <dbReference type="Pfam" id="PF00149"/>
    </source>
</evidence>
<dbReference type="Pfam" id="PF00149">
    <property type="entry name" value="Metallophos"/>
    <property type="match status" value="1"/>
</dbReference>
<gene>
    <name evidence="2" type="ORF">CVT63_02325</name>
</gene>
<evidence type="ECO:0000313" key="2">
    <source>
        <dbReference type="EMBL" id="PKQ28532.1"/>
    </source>
</evidence>
<dbReference type="Proteomes" id="UP000233654">
    <property type="component" value="Unassembled WGS sequence"/>
</dbReference>
<dbReference type="CDD" id="cd00838">
    <property type="entry name" value="MPP_superfamily"/>
    <property type="match status" value="1"/>
</dbReference>
<dbReference type="Gene3D" id="3.60.21.10">
    <property type="match status" value="1"/>
</dbReference>
<dbReference type="PANTHER" id="PTHR12905">
    <property type="entry name" value="METALLOPHOSPHOESTERASE"/>
    <property type="match status" value="1"/>
</dbReference>